<evidence type="ECO:0000313" key="2">
    <source>
        <dbReference type="EMBL" id="UYF43322.1"/>
    </source>
</evidence>
<name>A0AA46NE11_9BACT</name>
<dbReference type="SUPFAM" id="SSF47413">
    <property type="entry name" value="lambda repressor-like DNA-binding domains"/>
    <property type="match status" value="1"/>
</dbReference>
<proteinExistence type="predicted"/>
<dbReference type="PROSITE" id="PS50943">
    <property type="entry name" value="HTH_CROC1"/>
    <property type="match status" value="1"/>
</dbReference>
<dbReference type="InterPro" id="IPR010982">
    <property type="entry name" value="Lambda_DNA-bd_dom_sf"/>
</dbReference>
<accession>A0AA46NE11</accession>
<dbReference type="Proteomes" id="UP001164100">
    <property type="component" value="Chromosome"/>
</dbReference>
<dbReference type="InterPro" id="IPR001387">
    <property type="entry name" value="Cro/C1-type_HTH"/>
</dbReference>
<sequence>MEILQECNQNKQLELFYKKIGENVKNIRTKKGFSQLKLANSMGYDSVGHIAKAEIYKYDKKFNLEHLFKIAKILDVSIKDIFEGTDEIIKTKNTNY</sequence>
<dbReference type="AlphaFoldDB" id="A0AA46NE11"/>
<evidence type="ECO:0000259" key="1">
    <source>
        <dbReference type="PROSITE" id="PS50943"/>
    </source>
</evidence>
<dbReference type="GO" id="GO:0003677">
    <property type="term" value="F:DNA binding"/>
    <property type="evidence" value="ECO:0007669"/>
    <property type="project" value="InterPro"/>
</dbReference>
<organism evidence="2 3">
    <name type="scientific">Aliarcobacter cryaerophilus</name>
    <dbReference type="NCBI Taxonomy" id="28198"/>
    <lineage>
        <taxon>Bacteria</taxon>
        <taxon>Pseudomonadati</taxon>
        <taxon>Campylobacterota</taxon>
        <taxon>Epsilonproteobacteria</taxon>
        <taxon>Campylobacterales</taxon>
        <taxon>Arcobacteraceae</taxon>
        <taxon>Aliarcobacter</taxon>
    </lineage>
</organism>
<dbReference type="CDD" id="cd00093">
    <property type="entry name" value="HTH_XRE"/>
    <property type="match status" value="1"/>
</dbReference>
<reference evidence="2" key="1">
    <citation type="journal article" date="2022" name="Front. Microbiol.">
        <title>Species classification and novel plasmid identifications in Arcobacter cryaerophilus and Arcobacter cryaerophilus-like organisms.</title>
        <authorList>
            <person name="Zhou G."/>
            <person name="Wang M."/>
            <person name="Wang H."/>
            <person name="Chen X."/>
            <person name="Gu Y."/>
            <person name="Shao Z."/>
            <person name="Zhang J."/>
            <person name="Zhang M."/>
        </authorList>
    </citation>
    <scope>NUCLEOTIDE SEQUENCE</scope>
    <source>
        <strain evidence="2">ICDCAC48</strain>
    </source>
</reference>
<dbReference type="SMART" id="SM00530">
    <property type="entry name" value="HTH_XRE"/>
    <property type="match status" value="1"/>
</dbReference>
<gene>
    <name evidence="2" type="ORF">NGX11_10555</name>
</gene>
<protein>
    <submittedName>
        <fullName evidence="2">Helix-turn-helix domain-containing protein</fullName>
    </submittedName>
</protein>
<evidence type="ECO:0000313" key="3">
    <source>
        <dbReference type="Proteomes" id="UP001164100"/>
    </source>
</evidence>
<dbReference type="Gene3D" id="1.10.260.40">
    <property type="entry name" value="lambda repressor-like DNA-binding domains"/>
    <property type="match status" value="1"/>
</dbReference>
<dbReference type="RefSeq" id="WP_236778534.1">
    <property type="nucleotide sequence ID" value="NZ_CP099556.1"/>
</dbReference>
<feature type="domain" description="HTH cro/C1-type" evidence="1">
    <location>
        <begin position="24"/>
        <end position="81"/>
    </location>
</feature>
<dbReference type="EMBL" id="CP099556">
    <property type="protein sequence ID" value="UYF43322.1"/>
    <property type="molecule type" value="Genomic_DNA"/>
</dbReference>